<comment type="caution">
    <text evidence="7">The sequence shown here is derived from an EMBL/GenBank/DDBJ whole genome shotgun (WGS) entry which is preliminary data.</text>
</comment>
<dbReference type="Pfam" id="PF00005">
    <property type="entry name" value="ABC_tran"/>
    <property type="match status" value="1"/>
</dbReference>
<gene>
    <name evidence="7" type="ORF">FK220_011280</name>
</gene>
<sequence length="220" mass="24904">MLLELNNIFKWVQQGGQRVFLLKDINLKVAEGEFISVMGPSGSGKSTLLNVIGMLDGFNEGEYHFMDESVHTLREKHRAELYKQYIGFVFQAYHLIDELTVYENLEMPLLYKKIKGSERKAMVADMLDRFNIVGKKDLFPTQLSGGQQQLVGVARALISKPKLILADEPTGNLNSKQGQDIMELFKQLNNEGVTIIQVTHSEKNAEYGSRIIQLLDGRKV</sequence>
<evidence type="ECO:0000259" key="6">
    <source>
        <dbReference type="PROSITE" id="PS50893"/>
    </source>
</evidence>
<dbReference type="GO" id="GO:0005524">
    <property type="term" value="F:ATP binding"/>
    <property type="evidence" value="ECO:0007669"/>
    <property type="project" value="UniProtKB-KW"/>
</dbReference>
<keyword evidence="1" id="KW-0813">Transport</keyword>
<protein>
    <submittedName>
        <fullName evidence="7">ABC transporter ATP-binding protein</fullName>
    </submittedName>
</protein>
<evidence type="ECO:0000256" key="1">
    <source>
        <dbReference type="ARBA" id="ARBA00022448"/>
    </source>
</evidence>
<dbReference type="GO" id="GO:0098796">
    <property type="term" value="C:membrane protein complex"/>
    <property type="evidence" value="ECO:0007669"/>
    <property type="project" value="UniProtKB-ARBA"/>
</dbReference>
<dbReference type="InterPro" id="IPR027417">
    <property type="entry name" value="P-loop_NTPase"/>
</dbReference>
<feature type="domain" description="ABC transporter" evidence="6">
    <location>
        <begin position="3"/>
        <end position="220"/>
    </location>
</feature>
<dbReference type="Proteomes" id="UP000707206">
    <property type="component" value="Unassembled WGS sequence"/>
</dbReference>
<dbReference type="Gene3D" id="3.40.50.300">
    <property type="entry name" value="P-loop containing nucleotide triphosphate hydrolases"/>
    <property type="match status" value="1"/>
</dbReference>
<keyword evidence="3 7" id="KW-0067">ATP-binding</keyword>
<organism evidence="7 8">
    <name type="scientific">Pelagihabitans pacificus</name>
    <dbReference type="NCBI Taxonomy" id="2696054"/>
    <lineage>
        <taxon>Bacteria</taxon>
        <taxon>Pseudomonadati</taxon>
        <taxon>Bacteroidota</taxon>
        <taxon>Flavobacteriia</taxon>
        <taxon>Flavobacteriales</taxon>
        <taxon>Flavobacteriaceae</taxon>
        <taxon>Pelagihabitans</taxon>
    </lineage>
</organism>
<evidence type="ECO:0000256" key="5">
    <source>
        <dbReference type="ARBA" id="ARBA00038388"/>
    </source>
</evidence>
<dbReference type="EMBL" id="VIKU02000003">
    <property type="protein sequence ID" value="NHF59926.1"/>
    <property type="molecule type" value="Genomic_DNA"/>
</dbReference>
<proteinExistence type="inferred from homology"/>
<dbReference type="PANTHER" id="PTHR42798:SF6">
    <property type="entry name" value="CELL DIVISION ATP-BINDING PROTEIN FTSE"/>
    <property type="match status" value="1"/>
</dbReference>
<reference evidence="7" key="2">
    <citation type="submission" date="2020-03" db="EMBL/GenBank/DDBJ databases">
        <title>Flavobacteriaceae bacterium strain TP-CH-4, a member of the family Flavobacteriaceae isolated from a deep-sea seamount.</title>
        <authorList>
            <person name="Zhang D.-C."/>
        </authorList>
    </citation>
    <scope>NUCLEOTIDE SEQUENCE</scope>
    <source>
        <strain evidence="7">TP-CH-4</strain>
    </source>
</reference>
<dbReference type="InterPro" id="IPR017871">
    <property type="entry name" value="ABC_transporter-like_CS"/>
</dbReference>
<keyword evidence="8" id="KW-1185">Reference proteome</keyword>
<evidence type="ECO:0000313" key="8">
    <source>
        <dbReference type="Proteomes" id="UP000707206"/>
    </source>
</evidence>
<evidence type="ECO:0000313" key="7">
    <source>
        <dbReference type="EMBL" id="NHF59926.1"/>
    </source>
</evidence>
<dbReference type="InterPro" id="IPR003593">
    <property type="entry name" value="AAA+_ATPase"/>
</dbReference>
<dbReference type="InterPro" id="IPR017911">
    <property type="entry name" value="MacB-like_ATP-bd"/>
</dbReference>
<dbReference type="PANTHER" id="PTHR42798">
    <property type="entry name" value="LIPOPROTEIN-RELEASING SYSTEM ATP-BINDING PROTEIN LOLD"/>
    <property type="match status" value="1"/>
</dbReference>
<keyword evidence="2" id="KW-0547">Nucleotide-binding</keyword>
<reference evidence="7" key="1">
    <citation type="submission" date="2019-07" db="EMBL/GenBank/DDBJ databases">
        <authorList>
            <person name="De-Chao Zhang Q."/>
        </authorList>
    </citation>
    <scope>NUCLEOTIDE SEQUENCE</scope>
    <source>
        <strain evidence="7">TP-CH-4</strain>
    </source>
</reference>
<dbReference type="RefSeq" id="WP_152574433.1">
    <property type="nucleotide sequence ID" value="NZ_VIKU02000003.1"/>
</dbReference>
<dbReference type="SMART" id="SM00382">
    <property type="entry name" value="AAA"/>
    <property type="match status" value="1"/>
</dbReference>
<evidence type="ECO:0000256" key="2">
    <source>
        <dbReference type="ARBA" id="ARBA00022741"/>
    </source>
</evidence>
<evidence type="ECO:0000256" key="3">
    <source>
        <dbReference type="ARBA" id="ARBA00022840"/>
    </source>
</evidence>
<dbReference type="SUPFAM" id="SSF52540">
    <property type="entry name" value="P-loop containing nucleoside triphosphate hydrolases"/>
    <property type="match status" value="1"/>
</dbReference>
<dbReference type="GO" id="GO:0016887">
    <property type="term" value="F:ATP hydrolysis activity"/>
    <property type="evidence" value="ECO:0007669"/>
    <property type="project" value="InterPro"/>
</dbReference>
<accession>A0A967EB06</accession>
<comment type="similarity">
    <text evidence="5">Belongs to the ABC transporter superfamily. Macrolide exporter (TC 3.A.1.122) family.</text>
</comment>
<dbReference type="FunFam" id="3.40.50.300:FF:000032">
    <property type="entry name" value="Export ABC transporter ATP-binding protein"/>
    <property type="match status" value="1"/>
</dbReference>
<dbReference type="InterPro" id="IPR003439">
    <property type="entry name" value="ABC_transporter-like_ATP-bd"/>
</dbReference>
<dbReference type="PROSITE" id="PS50893">
    <property type="entry name" value="ABC_TRANSPORTER_2"/>
    <property type="match status" value="1"/>
</dbReference>
<dbReference type="PROSITE" id="PS00211">
    <property type="entry name" value="ABC_TRANSPORTER_1"/>
    <property type="match status" value="1"/>
</dbReference>
<dbReference type="AlphaFoldDB" id="A0A967EB06"/>
<dbReference type="GO" id="GO:0022857">
    <property type="term" value="F:transmembrane transporter activity"/>
    <property type="evidence" value="ECO:0007669"/>
    <property type="project" value="UniProtKB-ARBA"/>
</dbReference>
<keyword evidence="4" id="KW-1278">Translocase</keyword>
<evidence type="ECO:0000256" key="4">
    <source>
        <dbReference type="ARBA" id="ARBA00022967"/>
    </source>
</evidence>
<dbReference type="CDD" id="cd03255">
    <property type="entry name" value="ABC_MJ0796_LolCDE_FtsE"/>
    <property type="match status" value="1"/>
</dbReference>
<name>A0A967EB06_9FLAO</name>